<sequence>MSLLAICIWPSAPFTESLVRKALEYLDTSVKILTSIPNAPPDASLVQWSSYDEIEHEFSMNESILQSSYIIRKSLIRKHFLSRCIFSYLTKHPDSVLKSAWPRTYEIEISFADELDELFADELWELGKELGSSQRWWILKPGMADRGNGIRIFNDREMLERILEEFEEEEEQEEKEDQSQQELNTAVVISQLRHFVIQEYILNPLLLDPREVLIGPDTLTPNVLEGHKFHLRAYCVASGALTLYLYNRVLALFSSVPYSVPNAQDDFQVDLTPHLTNTSLQTHRGEEGVRLLDELVGCHILSENSEHHPILTSEDVSDILRQIAVVLADTFKAALENPINFQAIPNAFELFGIDFLVAEDLNHIEGGSRFQVKLLEINAEPAIELTGPRLAWILEDLFVDIGKVCIEPFFATQLSSIQAGANSSDESPWPVGETRRNLVKCLEVEVRRRSL</sequence>
<proteinExistence type="predicted"/>
<dbReference type="GO" id="GO:0000932">
    <property type="term" value="C:P-body"/>
    <property type="evidence" value="ECO:0007669"/>
    <property type="project" value="TreeGrafter"/>
</dbReference>
<dbReference type="PROSITE" id="PS51221">
    <property type="entry name" value="TTL"/>
    <property type="match status" value="1"/>
</dbReference>
<dbReference type="PANTHER" id="PTHR47551:SF1">
    <property type="entry name" value="TUBULIN--TYROSINE LIGASE PBY1-RELATED"/>
    <property type="match status" value="1"/>
</dbReference>
<dbReference type="EMBL" id="JANVFU010000001">
    <property type="protein sequence ID" value="KAJ3750194.1"/>
    <property type="molecule type" value="Genomic_DNA"/>
</dbReference>
<dbReference type="SUPFAM" id="SSF56059">
    <property type="entry name" value="Glutathione synthetase ATP-binding domain-like"/>
    <property type="match status" value="1"/>
</dbReference>
<comment type="caution">
    <text evidence="2">The sequence shown here is derived from an EMBL/GenBank/DDBJ whole genome shotgun (WGS) entry which is preliminary data.</text>
</comment>
<evidence type="ECO:0000313" key="2">
    <source>
        <dbReference type="EMBL" id="KAJ3750194.1"/>
    </source>
</evidence>
<feature type="coiled-coil region" evidence="1">
    <location>
        <begin position="156"/>
        <end position="183"/>
    </location>
</feature>
<gene>
    <name evidence="2" type="ORF">DFH05DRAFT_1388335</name>
</gene>
<dbReference type="InterPro" id="IPR004344">
    <property type="entry name" value="TTL/TTLL_fam"/>
</dbReference>
<accession>A0A9W8PA97</accession>
<protein>
    <submittedName>
        <fullName evidence="2">Tubulin-tyrosine ligase</fullName>
    </submittedName>
</protein>
<dbReference type="PANTHER" id="PTHR47551">
    <property type="entry name" value="TUBULIN--TYROSINE LIGASE PBY1-RELATED"/>
    <property type="match status" value="1"/>
</dbReference>
<dbReference type="Pfam" id="PF03133">
    <property type="entry name" value="TTL"/>
    <property type="match status" value="1"/>
</dbReference>
<keyword evidence="1" id="KW-0175">Coiled coil</keyword>
<evidence type="ECO:0000256" key="1">
    <source>
        <dbReference type="SAM" id="Coils"/>
    </source>
</evidence>
<evidence type="ECO:0000313" key="3">
    <source>
        <dbReference type="Proteomes" id="UP001142393"/>
    </source>
</evidence>
<dbReference type="AlphaFoldDB" id="A0A9W8PA97"/>
<organism evidence="2 3">
    <name type="scientific">Lentinula detonsa</name>
    <dbReference type="NCBI Taxonomy" id="2804962"/>
    <lineage>
        <taxon>Eukaryota</taxon>
        <taxon>Fungi</taxon>
        <taxon>Dikarya</taxon>
        <taxon>Basidiomycota</taxon>
        <taxon>Agaricomycotina</taxon>
        <taxon>Agaricomycetes</taxon>
        <taxon>Agaricomycetidae</taxon>
        <taxon>Agaricales</taxon>
        <taxon>Marasmiineae</taxon>
        <taxon>Omphalotaceae</taxon>
        <taxon>Lentinula</taxon>
    </lineage>
</organism>
<reference evidence="2 3" key="1">
    <citation type="journal article" date="2023" name="Proc. Natl. Acad. Sci. U.S.A.">
        <title>A global phylogenomic analysis of the shiitake genus Lentinula.</title>
        <authorList>
            <person name="Sierra-Patev S."/>
            <person name="Min B."/>
            <person name="Naranjo-Ortiz M."/>
            <person name="Looney B."/>
            <person name="Konkel Z."/>
            <person name="Slot J.C."/>
            <person name="Sakamoto Y."/>
            <person name="Steenwyk J.L."/>
            <person name="Rokas A."/>
            <person name="Carro J."/>
            <person name="Camarero S."/>
            <person name="Ferreira P."/>
            <person name="Molpeceres G."/>
            <person name="Ruiz-Duenas F.J."/>
            <person name="Serrano A."/>
            <person name="Henrissat B."/>
            <person name="Drula E."/>
            <person name="Hughes K.W."/>
            <person name="Mata J.L."/>
            <person name="Ishikawa N.K."/>
            <person name="Vargas-Isla R."/>
            <person name="Ushijima S."/>
            <person name="Smith C.A."/>
            <person name="Donoghue J."/>
            <person name="Ahrendt S."/>
            <person name="Andreopoulos W."/>
            <person name="He G."/>
            <person name="LaButti K."/>
            <person name="Lipzen A."/>
            <person name="Ng V."/>
            <person name="Riley R."/>
            <person name="Sandor L."/>
            <person name="Barry K."/>
            <person name="Martinez A.T."/>
            <person name="Xiao Y."/>
            <person name="Gibbons J.G."/>
            <person name="Terashima K."/>
            <person name="Grigoriev I.V."/>
            <person name="Hibbett D."/>
        </authorList>
    </citation>
    <scope>NUCLEOTIDE SEQUENCE [LARGE SCALE GENOMIC DNA]</scope>
    <source>
        <strain evidence="2 3">TFB7810</strain>
    </source>
</reference>
<keyword evidence="2" id="KW-0436">Ligase</keyword>
<dbReference type="Gene3D" id="3.30.470.20">
    <property type="entry name" value="ATP-grasp fold, B domain"/>
    <property type="match status" value="1"/>
</dbReference>
<name>A0A9W8PA97_9AGAR</name>
<dbReference type="InterPro" id="IPR027746">
    <property type="entry name" value="TTL"/>
</dbReference>
<keyword evidence="3" id="KW-1185">Reference proteome</keyword>
<dbReference type="GO" id="GO:0016874">
    <property type="term" value="F:ligase activity"/>
    <property type="evidence" value="ECO:0007669"/>
    <property type="project" value="UniProtKB-KW"/>
</dbReference>
<dbReference type="Proteomes" id="UP001142393">
    <property type="component" value="Unassembled WGS sequence"/>
</dbReference>